<dbReference type="AlphaFoldDB" id="F8MRK2"/>
<protein>
    <submittedName>
        <fullName evidence="2">Uncharacterized protein</fullName>
    </submittedName>
</protein>
<sequence length="146" mass="15400">MRAQGCSYMVTFSGYCCQQLPGQLLVGIIDSSDGIPPTLIMPHLISTSTLAPDGGDDLGAGGQDGCYSVAIRKRPTTNVADMQLCAQANRPASVVPCKCIPDTLRQSRAKGTHDAAGSPPQRSQRQPPFHRFHLPGAGAATKHNTD</sequence>
<dbReference type="VEuPathDB" id="FungiDB:NEUTE1DRAFT_102155"/>
<feature type="region of interest" description="Disordered" evidence="1">
    <location>
        <begin position="106"/>
        <end position="146"/>
    </location>
</feature>
<dbReference type="HOGENOM" id="CLU_1777988_0_0_1"/>
<feature type="compositionally biased region" description="Low complexity" evidence="1">
    <location>
        <begin position="118"/>
        <end position="127"/>
    </location>
</feature>
<accession>F8MRK2</accession>
<evidence type="ECO:0000313" key="2">
    <source>
        <dbReference type="EMBL" id="EGO56903.1"/>
    </source>
</evidence>
<dbReference type="GeneID" id="20821871"/>
<evidence type="ECO:0000256" key="1">
    <source>
        <dbReference type="SAM" id="MobiDB-lite"/>
    </source>
</evidence>
<keyword evidence="3" id="KW-1185">Reference proteome</keyword>
<gene>
    <name evidence="2" type="ORF">NEUTE1DRAFT_102155</name>
</gene>
<dbReference type="KEGG" id="nte:NEUTE1DRAFT102155"/>
<dbReference type="RefSeq" id="XP_009852448.1">
    <property type="nucleotide sequence ID" value="XM_009854146.1"/>
</dbReference>
<evidence type="ECO:0000313" key="3">
    <source>
        <dbReference type="Proteomes" id="UP000008065"/>
    </source>
</evidence>
<dbReference type="EMBL" id="GL891305">
    <property type="protein sequence ID" value="EGO56903.1"/>
    <property type="molecule type" value="Genomic_DNA"/>
</dbReference>
<organism evidence="2 3">
    <name type="scientific">Neurospora tetrasperma (strain FGSC 2508 / ATCC MYA-4615 / P0657)</name>
    <dbReference type="NCBI Taxonomy" id="510951"/>
    <lineage>
        <taxon>Eukaryota</taxon>
        <taxon>Fungi</taxon>
        <taxon>Dikarya</taxon>
        <taxon>Ascomycota</taxon>
        <taxon>Pezizomycotina</taxon>
        <taxon>Sordariomycetes</taxon>
        <taxon>Sordariomycetidae</taxon>
        <taxon>Sordariales</taxon>
        <taxon>Sordariaceae</taxon>
        <taxon>Neurospora</taxon>
    </lineage>
</organism>
<dbReference type="Proteomes" id="UP000008065">
    <property type="component" value="Unassembled WGS sequence"/>
</dbReference>
<proteinExistence type="predicted"/>
<reference evidence="3" key="1">
    <citation type="journal article" date="2011" name="Genetics">
        <title>Massive changes in genome architecture accompany the transition to self-fertility in the filamentous fungus Neurospora tetrasperma.</title>
        <authorList>
            <person name="Ellison C.E."/>
            <person name="Stajich J.E."/>
            <person name="Jacobson D.J."/>
            <person name="Natvig D.O."/>
            <person name="Lapidus A."/>
            <person name="Foster B."/>
            <person name="Aerts A."/>
            <person name="Riley R."/>
            <person name="Lindquist E.A."/>
            <person name="Grigoriev I.V."/>
            <person name="Taylor J.W."/>
        </authorList>
    </citation>
    <scope>NUCLEOTIDE SEQUENCE [LARGE SCALE GENOMIC DNA]</scope>
    <source>
        <strain evidence="3">FGSC 2508 / P0657</strain>
    </source>
</reference>
<name>F8MRK2_NEUT8</name>